<dbReference type="EMBL" id="MU865930">
    <property type="protein sequence ID" value="KAK4450929.1"/>
    <property type="molecule type" value="Genomic_DNA"/>
</dbReference>
<dbReference type="AlphaFoldDB" id="A0AAV9GSE3"/>
<keyword evidence="1" id="KW-0732">Signal</keyword>
<comment type="caution">
    <text evidence="3">The sequence shown here is derived from an EMBL/GenBank/DDBJ whole genome shotgun (WGS) entry which is preliminary data.</text>
</comment>
<keyword evidence="4" id="KW-1185">Reference proteome</keyword>
<name>A0AAV9GSE3_9PEZI</name>
<dbReference type="SUPFAM" id="SSF51126">
    <property type="entry name" value="Pectin lyase-like"/>
    <property type="match status" value="2"/>
</dbReference>
<feature type="signal peptide" evidence="1">
    <location>
        <begin position="1"/>
        <end position="15"/>
    </location>
</feature>
<sequence length="776" mass="82957">MRLVTLFLAAQLAAASSFWYENIVHNGISPTIPNGHNWTVFRNVKEFGAKGDGVTDDTAAIQAAISTGDSTGLRDSPQFGTTGQPAMVYFPSGTYLIKSTIRSAIGTVLMGDPTDRPIIKAASNFTGAYLVVGRGNRYAGLIGFYYGVKNLVLDSTGVPHQTITLLDWGVSQNNLLSNVKFSMTPGAAGHVGIAMPQICSSLIMNDLQFYGGGTGVLVTSTQYHFKSLVFDGVQTAVKLARIVQGTGQGLEFRNCKVGVDLTGGGSGMFSLIDSTAINTTTVVLADEISTSINATASGFLVLENLVVDSVAEATLKTANRTILTGSIPPNKTLIRGTVYLPNKTFTRSSGILLNTTRPAVLINPSTHAYHTLTPPTYADVLVSSVLNVKTHPLHPVRGDGITDDTASLQAIISSPSSRNKLLYFPHGIYLLTSTLRIPPSTRLVGEAWTQLSASGSFFADPNNPKPMIQVGKPGDVGTVQFSDFILTVADILPGAVLIKVNMKGPKPGDVGFFNTHFRVGGARGSKVFGNAKCRTKQPAECLAARMMVHLTEGSSSYWENSWGWTADHDLDMMVEGEVGLGEGAGETYPATGAGWLVEAREGTWILGAGPEHNVLYQMNIHNAKNVFMGLQQGETPYWQGPENPLLAPEPWGKYLLGSDPDFAWCAPDDNMCRMGLYQIITNSSDINIYSSGFWNFVAGPNRTMCTSDCQHNAVLYENNSRLFVYGLSTINNKNLVIERVAGEDAATVAASRAENSGSGIDGFSNAIVAAYLRQSG</sequence>
<evidence type="ECO:0000259" key="2">
    <source>
        <dbReference type="Pfam" id="PF12708"/>
    </source>
</evidence>
<dbReference type="PANTHER" id="PTHR33928:SF2">
    <property type="entry name" value="PECTATE LYASE SUPERFAMILY PROTEIN DOMAIN-CONTAINING PROTEIN-RELATED"/>
    <property type="match status" value="1"/>
</dbReference>
<dbReference type="Pfam" id="PF12708">
    <property type="entry name" value="Pect-lyase_RHGA_epim"/>
    <property type="match status" value="2"/>
</dbReference>
<dbReference type="PANTHER" id="PTHR33928">
    <property type="entry name" value="POLYGALACTURONASE QRT3"/>
    <property type="match status" value="1"/>
</dbReference>
<keyword evidence="3" id="KW-0456">Lyase</keyword>
<accession>A0AAV9GSE3</accession>
<feature type="chain" id="PRO_5043328563" evidence="1">
    <location>
        <begin position="16"/>
        <end position="776"/>
    </location>
</feature>
<dbReference type="InterPro" id="IPR039279">
    <property type="entry name" value="QRT3-like"/>
</dbReference>
<dbReference type="InterPro" id="IPR024535">
    <property type="entry name" value="RHGA/B-epi-like_pectate_lyase"/>
</dbReference>
<proteinExistence type="predicted"/>
<evidence type="ECO:0000256" key="1">
    <source>
        <dbReference type="SAM" id="SignalP"/>
    </source>
</evidence>
<dbReference type="Proteomes" id="UP001321760">
    <property type="component" value="Unassembled WGS sequence"/>
</dbReference>
<evidence type="ECO:0000313" key="3">
    <source>
        <dbReference type="EMBL" id="KAK4450929.1"/>
    </source>
</evidence>
<organism evidence="3 4">
    <name type="scientific">Podospora aff. communis PSN243</name>
    <dbReference type="NCBI Taxonomy" id="3040156"/>
    <lineage>
        <taxon>Eukaryota</taxon>
        <taxon>Fungi</taxon>
        <taxon>Dikarya</taxon>
        <taxon>Ascomycota</taxon>
        <taxon>Pezizomycotina</taxon>
        <taxon>Sordariomycetes</taxon>
        <taxon>Sordariomycetidae</taxon>
        <taxon>Sordariales</taxon>
        <taxon>Podosporaceae</taxon>
        <taxon>Podospora</taxon>
    </lineage>
</organism>
<evidence type="ECO:0000313" key="4">
    <source>
        <dbReference type="Proteomes" id="UP001321760"/>
    </source>
</evidence>
<dbReference type="Gene3D" id="2.160.20.10">
    <property type="entry name" value="Single-stranded right-handed beta-helix, Pectin lyase-like"/>
    <property type="match status" value="2"/>
</dbReference>
<gene>
    <name evidence="3" type="ORF">QBC34DRAFT_459301</name>
</gene>
<dbReference type="InterPro" id="IPR011050">
    <property type="entry name" value="Pectin_lyase_fold/virulence"/>
</dbReference>
<reference evidence="3" key="1">
    <citation type="journal article" date="2023" name="Mol. Phylogenet. Evol.">
        <title>Genome-scale phylogeny and comparative genomics of the fungal order Sordariales.</title>
        <authorList>
            <person name="Hensen N."/>
            <person name="Bonometti L."/>
            <person name="Westerberg I."/>
            <person name="Brannstrom I.O."/>
            <person name="Guillou S."/>
            <person name="Cros-Aarteil S."/>
            <person name="Calhoun S."/>
            <person name="Haridas S."/>
            <person name="Kuo A."/>
            <person name="Mondo S."/>
            <person name="Pangilinan J."/>
            <person name="Riley R."/>
            <person name="LaButti K."/>
            <person name="Andreopoulos B."/>
            <person name="Lipzen A."/>
            <person name="Chen C."/>
            <person name="Yan M."/>
            <person name="Daum C."/>
            <person name="Ng V."/>
            <person name="Clum A."/>
            <person name="Steindorff A."/>
            <person name="Ohm R.A."/>
            <person name="Martin F."/>
            <person name="Silar P."/>
            <person name="Natvig D.O."/>
            <person name="Lalanne C."/>
            <person name="Gautier V."/>
            <person name="Ament-Velasquez S.L."/>
            <person name="Kruys A."/>
            <person name="Hutchinson M.I."/>
            <person name="Powell A.J."/>
            <person name="Barry K."/>
            <person name="Miller A.N."/>
            <person name="Grigoriev I.V."/>
            <person name="Debuchy R."/>
            <person name="Gladieux P."/>
            <person name="Hiltunen Thoren M."/>
            <person name="Johannesson H."/>
        </authorList>
    </citation>
    <scope>NUCLEOTIDE SEQUENCE</scope>
    <source>
        <strain evidence="3">PSN243</strain>
    </source>
</reference>
<protein>
    <submittedName>
        <fullName evidence="3">Pectate lyase superfamily protein-domain-containing protein</fullName>
    </submittedName>
</protein>
<reference evidence="3" key="2">
    <citation type="submission" date="2023-05" db="EMBL/GenBank/DDBJ databases">
        <authorList>
            <consortium name="Lawrence Berkeley National Laboratory"/>
            <person name="Steindorff A."/>
            <person name="Hensen N."/>
            <person name="Bonometti L."/>
            <person name="Westerberg I."/>
            <person name="Brannstrom I.O."/>
            <person name="Guillou S."/>
            <person name="Cros-Aarteil S."/>
            <person name="Calhoun S."/>
            <person name="Haridas S."/>
            <person name="Kuo A."/>
            <person name="Mondo S."/>
            <person name="Pangilinan J."/>
            <person name="Riley R."/>
            <person name="Labutti K."/>
            <person name="Andreopoulos B."/>
            <person name="Lipzen A."/>
            <person name="Chen C."/>
            <person name="Yanf M."/>
            <person name="Daum C."/>
            <person name="Ng V."/>
            <person name="Clum A."/>
            <person name="Ohm R."/>
            <person name="Martin F."/>
            <person name="Silar P."/>
            <person name="Natvig D."/>
            <person name="Lalanne C."/>
            <person name="Gautier V."/>
            <person name="Ament-Velasquez S.L."/>
            <person name="Kruys A."/>
            <person name="Hutchinson M.I."/>
            <person name="Powell A.J."/>
            <person name="Barry K."/>
            <person name="Miller A.N."/>
            <person name="Grigoriev I.V."/>
            <person name="Debuchy R."/>
            <person name="Gladieux P."/>
            <person name="Thoren M.H."/>
            <person name="Johannesson H."/>
        </authorList>
    </citation>
    <scope>NUCLEOTIDE SEQUENCE</scope>
    <source>
        <strain evidence="3">PSN243</strain>
    </source>
</reference>
<feature type="domain" description="Rhamnogalacturonase A/B/Epimerase-like pectate lyase" evidence="2">
    <location>
        <begin position="41"/>
        <end position="260"/>
    </location>
</feature>
<feature type="domain" description="Rhamnogalacturonase A/B/Epimerase-like pectate lyase" evidence="2">
    <location>
        <begin position="396"/>
        <end position="457"/>
    </location>
</feature>
<dbReference type="InterPro" id="IPR012334">
    <property type="entry name" value="Pectin_lyas_fold"/>
</dbReference>
<dbReference type="GO" id="GO:0016829">
    <property type="term" value="F:lyase activity"/>
    <property type="evidence" value="ECO:0007669"/>
    <property type="project" value="UniProtKB-KW"/>
</dbReference>
<dbReference type="CDD" id="cd23668">
    <property type="entry name" value="GH55_beta13glucanase-like"/>
    <property type="match status" value="1"/>
</dbReference>
<dbReference type="GO" id="GO:0004650">
    <property type="term" value="F:polygalacturonase activity"/>
    <property type="evidence" value="ECO:0007669"/>
    <property type="project" value="InterPro"/>
</dbReference>
<dbReference type="FunFam" id="2.160.20.10:FF:000049">
    <property type="entry name" value="Putative exo-beta-1,3-glucanase"/>
    <property type="match status" value="1"/>
</dbReference>